<dbReference type="Proteomes" id="UP001380953">
    <property type="component" value="Unassembled WGS sequence"/>
</dbReference>
<accession>A0ACC6PG64</accession>
<proteinExistence type="predicted"/>
<evidence type="ECO:0000313" key="1">
    <source>
        <dbReference type="EMBL" id="MEJ8305897.1"/>
    </source>
</evidence>
<protein>
    <submittedName>
        <fullName evidence="1">SDR family oxidoreductase</fullName>
    </submittedName>
</protein>
<evidence type="ECO:0000313" key="2">
    <source>
        <dbReference type="Proteomes" id="UP001380953"/>
    </source>
</evidence>
<name>A0ACC6PG64_9BACL</name>
<sequence>MNATEKDNAKEKDNLNEKEQKTALVIGTNGVIGRNLIDHLATLPDWNVIGVSRRGGEAFANVRYISADLLDADAAREALGGLSEVTHLFYAAYQDRPTWAELVAPNLAMLVNAVDAVEPAARCLRHISLMQGYKVYGAHLGPFKTPAKESDDRHMPPEFNIDQQRFLERRSQAGSWTWSALRPSVVCGFALGNPMNLATVIAVYASISKELGVPLRFPGKPGAYHSLLEMTDAGLLARATVWAATDPRCANQAFNISNGDLFRWNQLWPKIAAYFGLEASDPLPMPLSEVMADKEPLWNDMVKRYGLADPTYAEVSSWGFGDFVFGWDYDFFADGSKARRLGFHEFVDTEKMFFEIFDDFRLRGIIPA</sequence>
<reference evidence="1" key="1">
    <citation type="submission" date="2024-03" db="EMBL/GenBank/DDBJ databases">
        <title>Whole genome sequecning of epiphytes from Marcgravia umbellata leaves.</title>
        <authorList>
            <person name="Kumar G."/>
            <person name="Savka M.A."/>
        </authorList>
    </citation>
    <scope>NUCLEOTIDE SEQUENCE</scope>
    <source>
        <strain evidence="1">RIT_BL5</strain>
    </source>
</reference>
<comment type="caution">
    <text evidence="1">The sequence shown here is derived from an EMBL/GenBank/DDBJ whole genome shotgun (WGS) entry which is preliminary data.</text>
</comment>
<gene>
    <name evidence="1" type="ORF">WKI47_18455</name>
</gene>
<keyword evidence="2" id="KW-1185">Reference proteome</keyword>
<organism evidence="1 2">
    <name type="scientific">Saccharibacillus sacchari</name>
    <dbReference type="NCBI Taxonomy" id="456493"/>
    <lineage>
        <taxon>Bacteria</taxon>
        <taxon>Bacillati</taxon>
        <taxon>Bacillota</taxon>
        <taxon>Bacilli</taxon>
        <taxon>Bacillales</taxon>
        <taxon>Paenibacillaceae</taxon>
        <taxon>Saccharibacillus</taxon>
    </lineage>
</organism>
<dbReference type="EMBL" id="JBBKAR010000046">
    <property type="protein sequence ID" value="MEJ8305897.1"/>
    <property type="molecule type" value="Genomic_DNA"/>
</dbReference>